<feature type="transmembrane region" description="Helical" evidence="1">
    <location>
        <begin position="138"/>
        <end position="163"/>
    </location>
</feature>
<evidence type="ECO:0000256" key="1">
    <source>
        <dbReference type="SAM" id="Phobius"/>
    </source>
</evidence>
<organism evidence="2 3">
    <name type="scientific">Planifilum fimeticola</name>
    <dbReference type="NCBI Taxonomy" id="201975"/>
    <lineage>
        <taxon>Bacteria</taxon>
        <taxon>Bacillati</taxon>
        <taxon>Bacillota</taxon>
        <taxon>Bacilli</taxon>
        <taxon>Bacillales</taxon>
        <taxon>Thermoactinomycetaceae</taxon>
        <taxon>Planifilum</taxon>
    </lineage>
</organism>
<protein>
    <recommendedName>
        <fullName evidence="4">Glycerophosphoryl diester phosphodiesterase family protein</fullName>
    </recommendedName>
</protein>
<evidence type="ECO:0008006" key="4">
    <source>
        <dbReference type="Google" id="ProtNLM"/>
    </source>
</evidence>
<dbReference type="AlphaFoldDB" id="A0A2T0LJ21"/>
<gene>
    <name evidence="2" type="ORF">CLV97_102123</name>
</gene>
<sequence length="322" mass="35125">MDNYFELLRRHGLILWVSFFVGSLAAGVITGIAAVIIIFLGAIILFVSAKDVLNELGASLDSLPPDPAAILEKLFSPGIVIPLLITIVLFIGIMLLYSGFTNAGMNTMMRNAVFEGRSSIETYFTQGFRYMLKMAGQLLLTGLFYLPAIILLAAGVFLFAYGIAEGGAPSVLMGLLLALLSVALFIVLALVFLHAPVILVTENTGIWESIALSARLFARSFGQVFLSGLIVFLIYFAYGVLFFILGAIIGISTFDPSGTDPTETSLGLELFFNLLQYVLNPLMQVLSLLVVFLRYRNRLRPRLFPEESDNGGEIGGTKTIWK</sequence>
<feature type="transmembrane region" description="Helical" evidence="1">
    <location>
        <begin position="175"/>
        <end position="200"/>
    </location>
</feature>
<keyword evidence="1" id="KW-1133">Transmembrane helix</keyword>
<evidence type="ECO:0000313" key="2">
    <source>
        <dbReference type="EMBL" id="PRX42335.1"/>
    </source>
</evidence>
<accession>A0A2T0LJ21</accession>
<proteinExistence type="predicted"/>
<feature type="transmembrane region" description="Helical" evidence="1">
    <location>
        <begin position="274"/>
        <end position="293"/>
    </location>
</feature>
<dbReference type="RefSeq" id="WP_106343856.1">
    <property type="nucleotide sequence ID" value="NZ_PVNE01000002.1"/>
</dbReference>
<feature type="transmembrane region" description="Helical" evidence="1">
    <location>
        <begin position="12"/>
        <end position="45"/>
    </location>
</feature>
<name>A0A2T0LJ21_9BACL</name>
<keyword evidence="1" id="KW-0472">Membrane</keyword>
<keyword evidence="1" id="KW-0812">Transmembrane</keyword>
<feature type="transmembrane region" description="Helical" evidence="1">
    <location>
        <begin position="79"/>
        <end position="100"/>
    </location>
</feature>
<dbReference type="OrthoDB" id="2989283at2"/>
<evidence type="ECO:0000313" key="3">
    <source>
        <dbReference type="Proteomes" id="UP000237797"/>
    </source>
</evidence>
<reference evidence="2 3" key="1">
    <citation type="submission" date="2018-03" db="EMBL/GenBank/DDBJ databases">
        <title>Genomic Encyclopedia of Archaeal and Bacterial Type Strains, Phase II (KMG-II): from individual species to whole genera.</title>
        <authorList>
            <person name="Goeker M."/>
        </authorList>
    </citation>
    <scope>NUCLEOTIDE SEQUENCE [LARGE SCALE GENOMIC DNA]</scope>
    <source>
        <strain evidence="2 3">DSM 44946</strain>
    </source>
</reference>
<dbReference type="EMBL" id="PVNE01000002">
    <property type="protein sequence ID" value="PRX42335.1"/>
    <property type="molecule type" value="Genomic_DNA"/>
</dbReference>
<dbReference type="Proteomes" id="UP000237797">
    <property type="component" value="Unassembled WGS sequence"/>
</dbReference>
<feature type="transmembrane region" description="Helical" evidence="1">
    <location>
        <begin position="221"/>
        <end position="254"/>
    </location>
</feature>
<comment type="caution">
    <text evidence="2">The sequence shown here is derived from an EMBL/GenBank/DDBJ whole genome shotgun (WGS) entry which is preliminary data.</text>
</comment>
<keyword evidence="3" id="KW-1185">Reference proteome</keyword>